<dbReference type="InterPro" id="IPR006026">
    <property type="entry name" value="Peptidase_Metallo"/>
</dbReference>
<keyword evidence="7" id="KW-1185">Reference proteome</keyword>
<evidence type="ECO:0000259" key="5">
    <source>
        <dbReference type="PROSITE" id="PS51864"/>
    </source>
</evidence>
<name>A0AAV4SPA6_CAEEX</name>
<dbReference type="Pfam" id="PF01400">
    <property type="entry name" value="Astacin"/>
    <property type="match status" value="1"/>
</dbReference>
<keyword evidence="3 4" id="KW-0862">Zinc</keyword>
<comment type="function">
    <text evidence="2">Zinc metalloprotease. Provoques deadhesion of endothelial cells from cell cultures, and also degradation of fibronectin, fibrinogen and gelatin in vitro. Its role in the venom is not fully understood but it might act as a spreading factor that facilitates diffusion of other venom toxins. Alternatively, it might be involved in the proteolytic processing of other venom toxins or it might play a role in extra-oral digestion of prey.</text>
</comment>
<proteinExistence type="predicted"/>
<dbReference type="InterPro" id="IPR034035">
    <property type="entry name" value="Astacin-like_dom"/>
</dbReference>
<dbReference type="InterPro" id="IPR024079">
    <property type="entry name" value="MetalloPept_cat_dom_sf"/>
</dbReference>
<evidence type="ECO:0000256" key="2">
    <source>
        <dbReference type="ARBA" id="ARBA00025529"/>
    </source>
</evidence>
<dbReference type="AlphaFoldDB" id="A0AAV4SPA6"/>
<keyword evidence="4" id="KW-0732">Signal</keyword>
<evidence type="ECO:0000256" key="3">
    <source>
        <dbReference type="PROSITE-ProRule" id="PRU01211"/>
    </source>
</evidence>
<comment type="caution">
    <text evidence="6">The sequence shown here is derived from an EMBL/GenBank/DDBJ whole genome shotgun (WGS) entry which is preliminary data.</text>
</comment>
<evidence type="ECO:0000313" key="6">
    <source>
        <dbReference type="EMBL" id="GIY36223.1"/>
    </source>
</evidence>
<evidence type="ECO:0000256" key="1">
    <source>
        <dbReference type="ARBA" id="ARBA00011245"/>
    </source>
</evidence>
<feature type="binding site" evidence="3">
    <location>
        <position position="163"/>
    </location>
    <ligand>
        <name>Zn(2+)</name>
        <dbReference type="ChEBI" id="CHEBI:29105"/>
        <note>catalytic</note>
    </ligand>
</feature>
<feature type="chain" id="PRO_5043086234" description="Metalloendopeptidase" evidence="4">
    <location>
        <begin position="19"/>
        <end position="254"/>
    </location>
</feature>
<dbReference type="CDD" id="cd04280">
    <property type="entry name" value="ZnMc_astacin_like"/>
    <property type="match status" value="1"/>
</dbReference>
<comment type="cofactor">
    <cofactor evidence="3 4">
        <name>Zn(2+)</name>
        <dbReference type="ChEBI" id="CHEBI:29105"/>
    </cofactor>
    <text evidence="3 4">Binds 1 zinc ion per subunit.</text>
</comment>
<keyword evidence="3 4" id="KW-0645">Protease</keyword>
<comment type="subunit">
    <text evidence="1">Monomer.</text>
</comment>
<evidence type="ECO:0000313" key="7">
    <source>
        <dbReference type="Proteomes" id="UP001054945"/>
    </source>
</evidence>
<dbReference type="GO" id="GO:0004222">
    <property type="term" value="F:metalloendopeptidase activity"/>
    <property type="evidence" value="ECO:0007669"/>
    <property type="project" value="UniProtKB-UniRule"/>
</dbReference>
<protein>
    <recommendedName>
        <fullName evidence="4">Metalloendopeptidase</fullName>
        <ecNumber evidence="4">3.4.24.-</ecNumber>
    </recommendedName>
</protein>
<feature type="domain" description="Peptidase M12A" evidence="5">
    <location>
        <begin position="70"/>
        <end position="254"/>
    </location>
</feature>
<feature type="active site" evidence="3">
    <location>
        <position position="164"/>
    </location>
</feature>
<dbReference type="EC" id="3.4.24.-" evidence="4"/>
<accession>A0AAV4SPA6</accession>
<dbReference type="PANTHER" id="PTHR10127:SF850">
    <property type="entry name" value="METALLOENDOPEPTIDASE"/>
    <property type="match status" value="1"/>
</dbReference>
<feature type="signal peptide" evidence="4">
    <location>
        <begin position="1"/>
        <end position="18"/>
    </location>
</feature>
<comment type="caution">
    <text evidence="3">Lacks conserved residue(s) required for the propagation of feature annotation.</text>
</comment>
<keyword evidence="3 4" id="KW-0482">Metalloprotease</keyword>
<sequence length="254" mass="29434">MWWQFFLGLATFFNPLRGPTDNAFDISVDPGEYVPTAWGPRNWSDADAAMQAIHGVGDDMRFVDDDHRNAAIKDERYRWPKYRGKAIVNYEIDESLNDQRYLIKEAIEQYHKHTCIRFVEGRGHGDYILLKSVDGCYSYVGRIGGEQIVSLGYGCGYVGTIVHELGHAIGSYHTHQQSNRDEYIIVYIENVVGKQRHNFYKTNPQKEIMLDKHYNWDSIMHYGEYAFSKKPGFLKTMESRIQETTSASRIINQD</sequence>
<evidence type="ECO:0000256" key="4">
    <source>
        <dbReference type="RuleBase" id="RU361183"/>
    </source>
</evidence>
<dbReference type="InterPro" id="IPR001506">
    <property type="entry name" value="Peptidase_M12A"/>
</dbReference>
<keyword evidence="3 4" id="KW-0479">Metal-binding</keyword>
<dbReference type="PROSITE" id="PS51864">
    <property type="entry name" value="ASTACIN"/>
    <property type="match status" value="1"/>
</dbReference>
<dbReference type="SUPFAM" id="SSF55486">
    <property type="entry name" value="Metalloproteases ('zincins'), catalytic domain"/>
    <property type="match status" value="1"/>
</dbReference>
<dbReference type="GO" id="GO:0008270">
    <property type="term" value="F:zinc ion binding"/>
    <property type="evidence" value="ECO:0007669"/>
    <property type="project" value="UniProtKB-UniRule"/>
</dbReference>
<keyword evidence="3 4" id="KW-0378">Hydrolase</keyword>
<organism evidence="6 7">
    <name type="scientific">Caerostris extrusa</name>
    <name type="common">Bark spider</name>
    <name type="synonym">Caerostris bankana</name>
    <dbReference type="NCBI Taxonomy" id="172846"/>
    <lineage>
        <taxon>Eukaryota</taxon>
        <taxon>Metazoa</taxon>
        <taxon>Ecdysozoa</taxon>
        <taxon>Arthropoda</taxon>
        <taxon>Chelicerata</taxon>
        <taxon>Arachnida</taxon>
        <taxon>Araneae</taxon>
        <taxon>Araneomorphae</taxon>
        <taxon>Entelegynae</taxon>
        <taxon>Araneoidea</taxon>
        <taxon>Araneidae</taxon>
        <taxon>Caerostris</taxon>
    </lineage>
</organism>
<dbReference type="Proteomes" id="UP001054945">
    <property type="component" value="Unassembled WGS sequence"/>
</dbReference>
<dbReference type="PRINTS" id="PR00480">
    <property type="entry name" value="ASTACIN"/>
</dbReference>
<dbReference type="EMBL" id="BPLR01010020">
    <property type="protein sequence ID" value="GIY36223.1"/>
    <property type="molecule type" value="Genomic_DNA"/>
</dbReference>
<feature type="binding site" evidence="3">
    <location>
        <position position="167"/>
    </location>
    <ligand>
        <name>Zn(2+)</name>
        <dbReference type="ChEBI" id="CHEBI:29105"/>
        <note>catalytic</note>
    </ligand>
</feature>
<dbReference type="PANTHER" id="PTHR10127">
    <property type="entry name" value="DISCOIDIN, CUB, EGF, LAMININ , AND ZINC METALLOPROTEASE DOMAIN CONTAINING"/>
    <property type="match status" value="1"/>
</dbReference>
<dbReference type="GO" id="GO:0006508">
    <property type="term" value="P:proteolysis"/>
    <property type="evidence" value="ECO:0007669"/>
    <property type="project" value="UniProtKB-KW"/>
</dbReference>
<reference evidence="6 7" key="1">
    <citation type="submission" date="2021-06" db="EMBL/GenBank/DDBJ databases">
        <title>Caerostris extrusa draft genome.</title>
        <authorList>
            <person name="Kono N."/>
            <person name="Arakawa K."/>
        </authorList>
    </citation>
    <scope>NUCLEOTIDE SEQUENCE [LARGE SCALE GENOMIC DNA]</scope>
</reference>
<gene>
    <name evidence="6" type="ORF">CEXT_486611</name>
</gene>
<feature type="binding site" evidence="3">
    <location>
        <position position="173"/>
    </location>
    <ligand>
        <name>Zn(2+)</name>
        <dbReference type="ChEBI" id="CHEBI:29105"/>
        <note>catalytic</note>
    </ligand>
</feature>
<dbReference type="SMART" id="SM00235">
    <property type="entry name" value="ZnMc"/>
    <property type="match status" value="1"/>
</dbReference>
<dbReference type="Gene3D" id="3.40.390.10">
    <property type="entry name" value="Collagenase (Catalytic Domain)"/>
    <property type="match status" value="1"/>
</dbReference>